<dbReference type="AlphaFoldDB" id="A0A1T5KUK6"/>
<organism evidence="3 4">
    <name type="scientific">Okibacterium fritillariae</name>
    <dbReference type="NCBI Taxonomy" id="123320"/>
    <lineage>
        <taxon>Bacteria</taxon>
        <taxon>Bacillati</taxon>
        <taxon>Actinomycetota</taxon>
        <taxon>Actinomycetes</taxon>
        <taxon>Micrococcales</taxon>
        <taxon>Microbacteriaceae</taxon>
        <taxon>Okibacterium</taxon>
    </lineage>
</organism>
<sequence length="74" mass="8162">MSIKIGDRVSWSTPQGRTQGVVREKKDKDFTFDGQDFTATSLEPAYIVESEKSGKKAAHKGSALRTLKKSEKSS</sequence>
<reference evidence="3 4" key="1">
    <citation type="submission" date="2017-02" db="EMBL/GenBank/DDBJ databases">
        <authorList>
            <person name="Peterson S.W."/>
        </authorList>
    </citation>
    <scope>NUCLEOTIDE SEQUENCE [LARGE SCALE GENOMIC DNA]</scope>
    <source>
        <strain evidence="3 4">VKM Ac-2059</strain>
    </source>
</reference>
<dbReference type="Gene3D" id="2.30.30.1060">
    <property type="match status" value="1"/>
</dbReference>
<protein>
    <recommendedName>
        <fullName evidence="2">Hypervirulence associated protein TUDOR domain-containing protein</fullName>
    </recommendedName>
</protein>
<name>A0A1T5KUK6_9MICO</name>
<proteinExistence type="predicted"/>
<keyword evidence="4" id="KW-1185">Reference proteome</keyword>
<dbReference type="InterPro" id="IPR021331">
    <property type="entry name" value="Hva1_TUDOR"/>
</dbReference>
<feature type="domain" description="Hypervirulence associated protein TUDOR" evidence="2">
    <location>
        <begin position="6"/>
        <end position="64"/>
    </location>
</feature>
<feature type="region of interest" description="Disordered" evidence="1">
    <location>
        <begin position="50"/>
        <end position="74"/>
    </location>
</feature>
<evidence type="ECO:0000313" key="3">
    <source>
        <dbReference type="EMBL" id="SKC67330.1"/>
    </source>
</evidence>
<evidence type="ECO:0000313" key="4">
    <source>
        <dbReference type="Proteomes" id="UP000190857"/>
    </source>
</evidence>
<evidence type="ECO:0000259" key="2">
    <source>
        <dbReference type="Pfam" id="PF11160"/>
    </source>
</evidence>
<accession>A0A1T5KUK6</accession>
<evidence type="ECO:0000256" key="1">
    <source>
        <dbReference type="SAM" id="MobiDB-lite"/>
    </source>
</evidence>
<dbReference type="Proteomes" id="UP000190857">
    <property type="component" value="Unassembled WGS sequence"/>
</dbReference>
<dbReference type="RefSeq" id="WP_079728541.1">
    <property type="nucleotide sequence ID" value="NZ_FUZP01000003.1"/>
</dbReference>
<dbReference type="Pfam" id="PF11160">
    <property type="entry name" value="Hva1_TUDOR"/>
    <property type="match status" value="1"/>
</dbReference>
<gene>
    <name evidence="3" type="ORF">SAMN06309945_2499</name>
</gene>
<dbReference type="EMBL" id="FUZP01000003">
    <property type="protein sequence ID" value="SKC67330.1"/>
    <property type="molecule type" value="Genomic_DNA"/>
</dbReference>
<dbReference type="STRING" id="123320.SAMN06309945_2499"/>
<dbReference type="OrthoDB" id="71751at2"/>